<comment type="caution">
    <text evidence="2">The sequence shown here is derived from an EMBL/GenBank/DDBJ whole genome shotgun (WGS) entry which is preliminary data.</text>
</comment>
<feature type="compositionally biased region" description="Polar residues" evidence="1">
    <location>
        <begin position="55"/>
        <end position="70"/>
    </location>
</feature>
<evidence type="ECO:0008006" key="4">
    <source>
        <dbReference type="Google" id="ProtNLM"/>
    </source>
</evidence>
<evidence type="ECO:0000313" key="2">
    <source>
        <dbReference type="EMBL" id="KEF61333.1"/>
    </source>
</evidence>
<evidence type="ECO:0000256" key="1">
    <source>
        <dbReference type="SAM" id="MobiDB-lite"/>
    </source>
</evidence>
<dbReference type="HOGENOM" id="CLU_460784_0_0_1"/>
<dbReference type="OrthoDB" id="4134774at2759"/>
<dbReference type="AlphaFoldDB" id="A0A072PPT6"/>
<feature type="region of interest" description="Disordered" evidence="1">
    <location>
        <begin position="1"/>
        <end position="88"/>
    </location>
</feature>
<feature type="compositionally biased region" description="Basic and acidic residues" evidence="1">
    <location>
        <begin position="28"/>
        <end position="38"/>
    </location>
</feature>
<reference evidence="2 3" key="1">
    <citation type="submission" date="2013-03" db="EMBL/GenBank/DDBJ databases">
        <title>The Genome Sequence of Exophiala aquamarina CBS 119918.</title>
        <authorList>
            <consortium name="The Broad Institute Genomics Platform"/>
            <person name="Cuomo C."/>
            <person name="de Hoog S."/>
            <person name="Gorbushina A."/>
            <person name="Walker B."/>
            <person name="Young S.K."/>
            <person name="Zeng Q."/>
            <person name="Gargeya S."/>
            <person name="Fitzgerald M."/>
            <person name="Haas B."/>
            <person name="Abouelleil A."/>
            <person name="Allen A.W."/>
            <person name="Alvarado L."/>
            <person name="Arachchi H.M."/>
            <person name="Berlin A.M."/>
            <person name="Chapman S.B."/>
            <person name="Gainer-Dewar J."/>
            <person name="Goldberg J."/>
            <person name="Griggs A."/>
            <person name="Gujja S."/>
            <person name="Hansen M."/>
            <person name="Howarth C."/>
            <person name="Imamovic A."/>
            <person name="Ireland A."/>
            <person name="Larimer J."/>
            <person name="McCowan C."/>
            <person name="Murphy C."/>
            <person name="Pearson M."/>
            <person name="Poon T.W."/>
            <person name="Priest M."/>
            <person name="Roberts A."/>
            <person name="Saif S."/>
            <person name="Shea T."/>
            <person name="Sisk P."/>
            <person name="Sykes S."/>
            <person name="Wortman J."/>
            <person name="Nusbaum C."/>
            <person name="Birren B."/>
        </authorList>
    </citation>
    <scope>NUCLEOTIDE SEQUENCE [LARGE SCALE GENOMIC DNA]</scope>
    <source>
        <strain evidence="2 3">CBS 119918</strain>
    </source>
</reference>
<name>A0A072PPT6_9EURO</name>
<dbReference type="VEuPathDB" id="FungiDB:A1O9_02899"/>
<dbReference type="PANTHER" id="PTHR37540:SF5">
    <property type="entry name" value="TRANSCRIPTION FACTOR DOMAIN-CONTAINING PROTEIN"/>
    <property type="match status" value="1"/>
</dbReference>
<gene>
    <name evidence="2" type="ORF">A1O9_02899</name>
</gene>
<dbReference type="Proteomes" id="UP000027920">
    <property type="component" value="Unassembled WGS sequence"/>
</dbReference>
<dbReference type="RefSeq" id="XP_013263923.1">
    <property type="nucleotide sequence ID" value="XM_013408469.1"/>
</dbReference>
<dbReference type="GeneID" id="25277839"/>
<keyword evidence="3" id="KW-1185">Reference proteome</keyword>
<sequence length="592" mass="66617">MPPKPKRSKSPDSRFMFVNEDASTVSQKTKDVALDRTKQSHVQRQNFARKRRMQGGSSVDTLQNRSQISASPAPALTGPPAGVSSSSERITSYEPEYFDVLHNLDLGGAPSISPSPPQIGLLDPRLFVDPFNPSQSPSRVSLSKEDVQGSPRVYRPGHFFEAPAQSQKVTSSPRNATIPVIESAMFATGSPTPTIRNTRQPLDEWAPALIRYYNTVILPEQFWMELRKVPLSHIRHAPSIHTDMQSCMSEPSHMYAFLASAATQMIEREGEILVRDATGEDVQRVPSYFKTKAIRALRVKLGSSSLDHSIAVDVHRLYMTTLYSEAYETAEPHFQALLSMVETLGGLDTFNDYQLESIAHTVCYTALETLEPPRLLATWDPGPLSEEQLLAIDQHVRLHEHPASRFHKALASTNGSSISKALPDLVEVLKMSNHLIALPQYLPDYHKWLTRRRYALLHHFLSIRSNHEIDPIQDSLRIATIYWLAISSYPARGRVCASLSTHVLKERLEESSLHSLWHSHPDCLLWVAVFGGMCAIHDGDELEFYVDLARNAAVEAGVTNFHELEDLLSTFLYDPNSQQDMLKEFSRRIWVH</sequence>
<evidence type="ECO:0000313" key="3">
    <source>
        <dbReference type="Proteomes" id="UP000027920"/>
    </source>
</evidence>
<protein>
    <recommendedName>
        <fullName evidence="4">Transcription factor domain-containing protein</fullName>
    </recommendedName>
</protein>
<dbReference type="EMBL" id="AMGV01000002">
    <property type="protein sequence ID" value="KEF61333.1"/>
    <property type="molecule type" value="Genomic_DNA"/>
</dbReference>
<organism evidence="2 3">
    <name type="scientific">Exophiala aquamarina CBS 119918</name>
    <dbReference type="NCBI Taxonomy" id="1182545"/>
    <lineage>
        <taxon>Eukaryota</taxon>
        <taxon>Fungi</taxon>
        <taxon>Dikarya</taxon>
        <taxon>Ascomycota</taxon>
        <taxon>Pezizomycotina</taxon>
        <taxon>Eurotiomycetes</taxon>
        <taxon>Chaetothyriomycetidae</taxon>
        <taxon>Chaetothyriales</taxon>
        <taxon>Herpotrichiellaceae</taxon>
        <taxon>Exophiala</taxon>
    </lineage>
</organism>
<dbReference type="PANTHER" id="PTHR37540">
    <property type="entry name" value="TRANSCRIPTION FACTOR (ACR-2), PUTATIVE-RELATED-RELATED"/>
    <property type="match status" value="1"/>
</dbReference>
<accession>A0A072PPT6</accession>
<proteinExistence type="predicted"/>